<dbReference type="SUPFAM" id="SSF52047">
    <property type="entry name" value="RNI-like"/>
    <property type="match status" value="1"/>
</dbReference>
<dbReference type="Proteomes" id="UP000541558">
    <property type="component" value="Unassembled WGS sequence"/>
</dbReference>
<dbReference type="OrthoDB" id="3071265at2759"/>
<evidence type="ECO:0008006" key="4">
    <source>
        <dbReference type="Google" id="ProtNLM"/>
    </source>
</evidence>
<dbReference type="Gene3D" id="3.80.10.10">
    <property type="entry name" value="Ribonuclease Inhibitor"/>
    <property type="match status" value="1"/>
</dbReference>
<accession>A0A8H5CD72</accession>
<comment type="caution">
    <text evidence="2">The sequence shown here is derived from an EMBL/GenBank/DDBJ whole genome shotgun (WGS) entry which is preliminary data.</text>
</comment>
<evidence type="ECO:0000313" key="3">
    <source>
        <dbReference type="Proteomes" id="UP000541558"/>
    </source>
</evidence>
<organism evidence="2 3">
    <name type="scientific">Ephemerocybe angulata</name>
    <dbReference type="NCBI Taxonomy" id="980116"/>
    <lineage>
        <taxon>Eukaryota</taxon>
        <taxon>Fungi</taxon>
        <taxon>Dikarya</taxon>
        <taxon>Basidiomycota</taxon>
        <taxon>Agaricomycotina</taxon>
        <taxon>Agaricomycetes</taxon>
        <taxon>Agaricomycetidae</taxon>
        <taxon>Agaricales</taxon>
        <taxon>Agaricineae</taxon>
        <taxon>Psathyrellaceae</taxon>
        <taxon>Ephemerocybe</taxon>
    </lineage>
</organism>
<keyword evidence="1" id="KW-0175">Coiled coil</keyword>
<name>A0A8H5CD72_9AGAR</name>
<dbReference type="EMBL" id="JAACJK010000009">
    <property type="protein sequence ID" value="KAF5339084.1"/>
    <property type="molecule type" value="Genomic_DNA"/>
</dbReference>
<proteinExistence type="predicted"/>
<dbReference type="InterPro" id="IPR032675">
    <property type="entry name" value="LRR_dom_sf"/>
</dbReference>
<sequence length="532" mass="60573">MIPDNLSRVLESNDVPTSFEIDALQAGAAELKAQSRALRKQLRKVEARLNKHLGALSTIRRIPNEIIGEILAYALGTPTAMDKHGRAAVLNMGLVCRSWRIASLLTHELWGNVHIRTSEELSGSYENIKRWLGRSGALPKSLHLYYNAPQSGRDDHLLSPTTLRLLTDGPPLDHLSFGCEYRASLEEFLFHFQLNRQGAPHRPWDNLRSLDMTVTGDFDDIWWFDTEDASNSIFNYLPPITAFKLYFSDEDVLFHTGRWPGSLRLNIPPALLERLTSFDISCGWSGPHIPAMLQHCSNLEHLSVDLAYMKLDMEDEDIAEQPFPLDGILLPKLRTLQLRRHSEDVHILDHLIAPALTSLDIGLGGYQIAREEVETDGTEEDKHFVVDSVVSFIQKRSKCQANLRSLRLYDVDLADPEDLIKLMDAFPSLTHLTLDKVTLPPDDDFWSPLEERKYLTNLEHLEVLQVDFARSRHTIVDIFDMLAERGPLRCKVVMSFETDQVQVASAYWDYLSETKDCGIDFRIVPVDDHDDE</sequence>
<dbReference type="AlphaFoldDB" id="A0A8H5CD72"/>
<evidence type="ECO:0000256" key="1">
    <source>
        <dbReference type="SAM" id="Coils"/>
    </source>
</evidence>
<protein>
    <recommendedName>
        <fullName evidence="4">F-box domain-containing protein</fullName>
    </recommendedName>
</protein>
<evidence type="ECO:0000313" key="2">
    <source>
        <dbReference type="EMBL" id="KAF5339084.1"/>
    </source>
</evidence>
<feature type="coiled-coil region" evidence="1">
    <location>
        <begin position="21"/>
        <end position="48"/>
    </location>
</feature>
<reference evidence="2 3" key="1">
    <citation type="journal article" date="2020" name="ISME J.">
        <title>Uncovering the hidden diversity of litter-decomposition mechanisms in mushroom-forming fungi.</title>
        <authorList>
            <person name="Floudas D."/>
            <person name="Bentzer J."/>
            <person name="Ahren D."/>
            <person name="Johansson T."/>
            <person name="Persson P."/>
            <person name="Tunlid A."/>
        </authorList>
    </citation>
    <scope>NUCLEOTIDE SEQUENCE [LARGE SCALE GENOMIC DNA]</scope>
    <source>
        <strain evidence="2 3">CBS 175.51</strain>
    </source>
</reference>
<gene>
    <name evidence="2" type="ORF">D9611_011114</name>
</gene>
<keyword evidence="3" id="KW-1185">Reference proteome</keyword>